<protein>
    <submittedName>
        <fullName evidence="2">Uncharacterized protein</fullName>
    </submittedName>
</protein>
<evidence type="ECO:0000313" key="2">
    <source>
        <dbReference type="EMBL" id="KAJ1119195.1"/>
    </source>
</evidence>
<name>A0AAV7P203_PLEWA</name>
<comment type="caution">
    <text evidence="2">The sequence shown here is derived from an EMBL/GenBank/DDBJ whole genome shotgun (WGS) entry which is preliminary data.</text>
</comment>
<evidence type="ECO:0000256" key="1">
    <source>
        <dbReference type="SAM" id="MobiDB-lite"/>
    </source>
</evidence>
<feature type="region of interest" description="Disordered" evidence="1">
    <location>
        <begin position="1"/>
        <end position="66"/>
    </location>
</feature>
<accession>A0AAV7P203</accession>
<sequence>MPHRVEEEEREKTKVPRERWTPVVKQPKTQRAKPEFREMTPPALRSPRGHGLRSGERQESCSVAGE</sequence>
<reference evidence="2" key="1">
    <citation type="journal article" date="2022" name="bioRxiv">
        <title>Sequencing and chromosome-scale assembly of the giantPleurodeles waltlgenome.</title>
        <authorList>
            <person name="Brown T."/>
            <person name="Elewa A."/>
            <person name="Iarovenko S."/>
            <person name="Subramanian E."/>
            <person name="Araus A.J."/>
            <person name="Petzold A."/>
            <person name="Susuki M."/>
            <person name="Suzuki K.-i.T."/>
            <person name="Hayashi T."/>
            <person name="Toyoda A."/>
            <person name="Oliveira C."/>
            <person name="Osipova E."/>
            <person name="Leigh N.D."/>
            <person name="Simon A."/>
            <person name="Yun M.H."/>
        </authorList>
    </citation>
    <scope>NUCLEOTIDE SEQUENCE</scope>
    <source>
        <strain evidence="2">20211129_DDA</strain>
        <tissue evidence="2">Liver</tissue>
    </source>
</reference>
<dbReference type="AlphaFoldDB" id="A0AAV7P203"/>
<proteinExistence type="predicted"/>
<evidence type="ECO:0000313" key="3">
    <source>
        <dbReference type="Proteomes" id="UP001066276"/>
    </source>
</evidence>
<feature type="compositionally biased region" description="Basic and acidic residues" evidence="1">
    <location>
        <begin position="1"/>
        <end position="20"/>
    </location>
</feature>
<keyword evidence="3" id="KW-1185">Reference proteome</keyword>
<organism evidence="2 3">
    <name type="scientific">Pleurodeles waltl</name>
    <name type="common">Iberian ribbed newt</name>
    <dbReference type="NCBI Taxonomy" id="8319"/>
    <lineage>
        <taxon>Eukaryota</taxon>
        <taxon>Metazoa</taxon>
        <taxon>Chordata</taxon>
        <taxon>Craniata</taxon>
        <taxon>Vertebrata</taxon>
        <taxon>Euteleostomi</taxon>
        <taxon>Amphibia</taxon>
        <taxon>Batrachia</taxon>
        <taxon>Caudata</taxon>
        <taxon>Salamandroidea</taxon>
        <taxon>Salamandridae</taxon>
        <taxon>Pleurodelinae</taxon>
        <taxon>Pleurodeles</taxon>
    </lineage>
</organism>
<gene>
    <name evidence="2" type="ORF">NDU88_007381</name>
</gene>
<dbReference type="Proteomes" id="UP001066276">
    <property type="component" value="Chromosome 8"/>
</dbReference>
<dbReference type="EMBL" id="JANPWB010000012">
    <property type="protein sequence ID" value="KAJ1119195.1"/>
    <property type="molecule type" value="Genomic_DNA"/>
</dbReference>